<dbReference type="PROSITE" id="PS50110">
    <property type="entry name" value="RESPONSE_REGULATORY"/>
    <property type="match status" value="1"/>
</dbReference>
<dbReference type="SMART" id="SM00448">
    <property type="entry name" value="REC"/>
    <property type="match status" value="1"/>
</dbReference>
<dbReference type="Gene3D" id="3.60.40.10">
    <property type="entry name" value="PPM-type phosphatase domain"/>
    <property type="match status" value="1"/>
</dbReference>
<dbReference type="CDD" id="cd00156">
    <property type="entry name" value="REC"/>
    <property type="match status" value="1"/>
</dbReference>
<dbReference type="InterPro" id="IPR011006">
    <property type="entry name" value="CheY-like_superfamily"/>
</dbReference>
<dbReference type="PANTHER" id="PTHR43156">
    <property type="entry name" value="STAGE II SPORULATION PROTEIN E-RELATED"/>
    <property type="match status" value="1"/>
</dbReference>
<evidence type="ECO:0000256" key="3">
    <source>
        <dbReference type="SAM" id="MobiDB-lite"/>
    </source>
</evidence>
<dbReference type="SUPFAM" id="SSF52172">
    <property type="entry name" value="CheY-like"/>
    <property type="match status" value="1"/>
</dbReference>
<dbReference type="SMART" id="SM00331">
    <property type="entry name" value="PP2C_SIG"/>
    <property type="match status" value="1"/>
</dbReference>
<dbReference type="Gene3D" id="3.40.50.2300">
    <property type="match status" value="1"/>
</dbReference>
<evidence type="ECO:0000256" key="1">
    <source>
        <dbReference type="ARBA" id="ARBA00022801"/>
    </source>
</evidence>
<dbReference type="InterPro" id="IPR036457">
    <property type="entry name" value="PPM-type-like_dom_sf"/>
</dbReference>
<comment type="caution">
    <text evidence="5">The sequence shown here is derived from an EMBL/GenBank/DDBJ whole genome shotgun (WGS) entry which is preliminary data.</text>
</comment>
<gene>
    <name evidence="5" type="ORF">GCM10009839_01810</name>
</gene>
<dbReference type="EMBL" id="BAAAQN010000001">
    <property type="protein sequence ID" value="GAA2011362.1"/>
    <property type="molecule type" value="Genomic_DNA"/>
</dbReference>
<proteinExistence type="predicted"/>
<feature type="region of interest" description="Disordered" evidence="3">
    <location>
        <begin position="405"/>
        <end position="434"/>
    </location>
</feature>
<dbReference type="Pfam" id="PF07228">
    <property type="entry name" value="SpoIIE"/>
    <property type="match status" value="1"/>
</dbReference>
<dbReference type="RefSeq" id="WP_344663508.1">
    <property type="nucleotide sequence ID" value="NZ_BAAAQN010000001.1"/>
</dbReference>
<keyword evidence="1" id="KW-0378">Hydrolase</keyword>
<evidence type="ECO:0000313" key="5">
    <source>
        <dbReference type="EMBL" id="GAA2011362.1"/>
    </source>
</evidence>
<keyword evidence="2" id="KW-0597">Phosphoprotein</keyword>
<feature type="domain" description="Response regulatory" evidence="4">
    <location>
        <begin position="20"/>
        <end position="136"/>
    </location>
</feature>
<sequence>MSVPLDDDRLLHDASDDDYRILLVEDDGGDALLVREMLADTGLRHTLLWATTLADALKLLRGGRTDCVLLDLNLPDASGLPFMRAVQAADPDAAIIVLTGMAEFGSGVPAMANGAQDYLVKGQVDADMLQRALRYAVNRKHAERANAELIEKRVRAEENVRLERGLLPAPLLTSSAVTATTRYLPSREQALLGGDFLDIVETADGIVHAIIGDVCGHGPDEAALGVCLRIAWRTLVLAGHRDVELLDLLEQVLVAERSRPEVFATCATISIDLAAASATLFLAGHHEPLLMTAEKAEPVSARHGAALGLAPGQRIWHPSVIDLADANALLLYTDGLIEGHDGPGRRRLGEAGLVDIIATAPALAASPFLDHLITVVRTLDAGRHADDIAMLHIAWDHAVQRGGAGNGPVRAAGASHRRTAGASIEHRVRSGGRP</sequence>
<dbReference type="InterPro" id="IPR001789">
    <property type="entry name" value="Sig_transdc_resp-reg_receiver"/>
</dbReference>
<evidence type="ECO:0000259" key="4">
    <source>
        <dbReference type="PROSITE" id="PS50110"/>
    </source>
</evidence>
<feature type="modified residue" description="4-aspartylphosphate" evidence="2">
    <location>
        <position position="71"/>
    </location>
</feature>
<dbReference type="InterPro" id="IPR001932">
    <property type="entry name" value="PPM-type_phosphatase-like_dom"/>
</dbReference>
<organism evidence="5 6">
    <name type="scientific">Catenulispora yoronensis</name>
    <dbReference type="NCBI Taxonomy" id="450799"/>
    <lineage>
        <taxon>Bacteria</taxon>
        <taxon>Bacillati</taxon>
        <taxon>Actinomycetota</taxon>
        <taxon>Actinomycetes</taxon>
        <taxon>Catenulisporales</taxon>
        <taxon>Catenulisporaceae</taxon>
        <taxon>Catenulispora</taxon>
    </lineage>
</organism>
<evidence type="ECO:0000256" key="2">
    <source>
        <dbReference type="PROSITE-ProRule" id="PRU00169"/>
    </source>
</evidence>
<name>A0ABN2TJZ2_9ACTN</name>
<dbReference type="PANTHER" id="PTHR43156:SF2">
    <property type="entry name" value="STAGE II SPORULATION PROTEIN E"/>
    <property type="match status" value="1"/>
</dbReference>
<dbReference type="Proteomes" id="UP001500751">
    <property type="component" value="Unassembled WGS sequence"/>
</dbReference>
<accession>A0ABN2TJZ2</accession>
<keyword evidence="6" id="KW-1185">Reference proteome</keyword>
<reference evidence="5 6" key="1">
    <citation type="journal article" date="2019" name="Int. J. Syst. Evol. Microbiol.">
        <title>The Global Catalogue of Microorganisms (GCM) 10K type strain sequencing project: providing services to taxonomists for standard genome sequencing and annotation.</title>
        <authorList>
            <consortium name="The Broad Institute Genomics Platform"/>
            <consortium name="The Broad Institute Genome Sequencing Center for Infectious Disease"/>
            <person name="Wu L."/>
            <person name="Ma J."/>
        </authorList>
    </citation>
    <scope>NUCLEOTIDE SEQUENCE [LARGE SCALE GENOMIC DNA]</scope>
    <source>
        <strain evidence="5 6">JCM 16014</strain>
    </source>
</reference>
<evidence type="ECO:0000313" key="6">
    <source>
        <dbReference type="Proteomes" id="UP001500751"/>
    </source>
</evidence>
<dbReference type="Pfam" id="PF00072">
    <property type="entry name" value="Response_reg"/>
    <property type="match status" value="1"/>
</dbReference>
<dbReference type="InterPro" id="IPR052016">
    <property type="entry name" value="Bact_Sigma-Reg"/>
</dbReference>
<protein>
    <submittedName>
        <fullName evidence="5">SpoIIE family protein phosphatase</fullName>
    </submittedName>
</protein>